<gene>
    <name evidence="2" type="ORF">CLV91_3255</name>
</gene>
<dbReference type="Pfam" id="PF06940">
    <property type="entry name" value="DUF1287"/>
    <property type="match status" value="1"/>
</dbReference>
<reference evidence="2 3" key="1">
    <citation type="submission" date="2018-10" db="EMBL/GenBank/DDBJ databases">
        <title>Genomic Encyclopedia of Archaeal and Bacterial Type Strains, Phase II (KMG-II): from individual species to whole genera.</title>
        <authorList>
            <person name="Goeker M."/>
        </authorList>
    </citation>
    <scope>NUCLEOTIDE SEQUENCE [LARGE SCALE GENOMIC DNA]</scope>
    <source>
        <strain evidence="2 3">DSM 25230</strain>
    </source>
</reference>
<dbReference type="EMBL" id="RBIQ01000013">
    <property type="protein sequence ID" value="RKR07025.1"/>
    <property type="molecule type" value="Genomic_DNA"/>
</dbReference>
<comment type="caution">
    <text evidence="2">The sequence shown here is derived from an EMBL/GenBank/DDBJ whole genome shotgun (WGS) entry which is preliminary data.</text>
</comment>
<proteinExistence type="predicted"/>
<evidence type="ECO:0000256" key="1">
    <source>
        <dbReference type="SAM" id="SignalP"/>
    </source>
</evidence>
<name>A0A495DSB0_9FLAO</name>
<evidence type="ECO:0008006" key="4">
    <source>
        <dbReference type="Google" id="ProtNLM"/>
    </source>
</evidence>
<evidence type="ECO:0000313" key="3">
    <source>
        <dbReference type="Proteomes" id="UP000269412"/>
    </source>
</evidence>
<keyword evidence="1" id="KW-0732">Signal</keyword>
<sequence>MRKIFIILLFFSITFSYSQTEVKPNLSDCAMQLTKQKVTYDPSYFSIGYPNGDVPSDKGVCTDVVIRAYRKLGVDLQKEVHEDMKANFSLYPKIWGLKTTDKNIDHRRVPNLMTYFKRKGAEKEISEKAKDYIPGDIVCWNLGGAITHIGIVVDKKSTDGKRNLIVHNIGAGQVLQDCLFEYKIIGHYSYNR</sequence>
<dbReference type="Gene3D" id="3.90.1720.10">
    <property type="entry name" value="endopeptidase domain like (from Nostoc punctiforme)"/>
    <property type="match status" value="1"/>
</dbReference>
<dbReference type="PIRSF" id="PIRSF011444">
    <property type="entry name" value="DUF1287"/>
    <property type="match status" value="1"/>
</dbReference>
<accession>A0A495DSB0</accession>
<dbReference type="OrthoDB" id="114026at2"/>
<keyword evidence="3" id="KW-1185">Reference proteome</keyword>
<protein>
    <recommendedName>
        <fullName evidence="4">DUF1287 domain-containing protein</fullName>
    </recommendedName>
</protein>
<dbReference type="InterPro" id="IPR009706">
    <property type="entry name" value="DUF1287"/>
</dbReference>
<feature type="chain" id="PRO_5019782130" description="DUF1287 domain-containing protein" evidence="1">
    <location>
        <begin position="19"/>
        <end position="192"/>
    </location>
</feature>
<evidence type="ECO:0000313" key="2">
    <source>
        <dbReference type="EMBL" id="RKR07025.1"/>
    </source>
</evidence>
<organism evidence="2 3">
    <name type="scientific">Maribacter vaceletii</name>
    <dbReference type="NCBI Taxonomy" id="1206816"/>
    <lineage>
        <taxon>Bacteria</taxon>
        <taxon>Pseudomonadati</taxon>
        <taxon>Bacteroidota</taxon>
        <taxon>Flavobacteriia</taxon>
        <taxon>Flavobacteriales</taxon>
        <taxon>Flavobacteriaceae</taxon>
        <taxon>Maribacter</taxon>
    </lineage>
</organism>
<dbReference type="AlphaFoldDB" id="A0A495DSB0"/>
<dbReference type="Proteomes" id="UP000269412">
    <property type="component" value="Unassembled WGS sequence"/>
</dbReference>
<dbReference type="RefSeq" id="WP_121069246.1">
    <property type="nucleotide sequence ID" value="NZ_RBIQ01000013.1"/>
</dbReference>
<feature type="signal peptide" evidence="1">
    <location>
        <begin position="1"/>
        <end position="18"/>
    </location>
</feature>